<evidence type="ECO:0000256" key="1">
    <source>
        <dbReference type="ARBA" id="ARBA00023015"/>
    </source>
</evidence>
<evidence type="ECO:0000256" key="4">
    <source>
        <dbReference type="PROSITE-ProRule" id="PRU00335"/>
    </source>
</evidence>
<dbReference type="GO" id="GO:0003700">
    <property type="term" value="F:DNA-binding transcription factor activity"/>
    <property type="evidence" value="ECO:0007669"/>
    <property type="project" value="TreeGrafter"/>
</dbReference>
<dbReference type="InterPro" id="IPR036271">
    <property type="entry name" value="Tet_transcr_reg_TetR-rel_C_sf"/>
</dbReference>
<proteinExistence type="predicted"/>
<dbReference type="InterPro" id="IPR050109">
    <property type="entry name" value="HTH-type_TetR-like_transc_reg"/>
</dbReference>
<gene>
    <name evidence="6" type="ORF">EV192_11529</name>
</gene>
<reference evidence="6 7" key="1">
    <citation type="submission" date="2019-03" db="EMBL/GenBank/DDBJ databases">
        <title>Genomic Encyclopedia of Type Strains, Phase IV (KMG-IV): sequencing the most valuable type-strain genomes for metagenomic binning, comparative biology and taxonomic classification.</title>
        <authorList>
            <person name="Goeker M."/>
        </authorList>
    </citation>
    <scope>NUCLEOTIDE SEQUENCE [LARGE SCALE GENOMIC DNA]</scope>
    <source>
        <strain evidence="6 7">DSM 45934</strain>
    </source>
</reference>
<organism evidence="6 7">
    <name type="scientific">Actinocrispum wychmicini</name>
    <dbReference type="NCBI Taxonomy" id="1213861"/>
    <lineage>
        <taxon>Bacteria</taxon>
        <taxon>Bacillati</taxon>
        <taxon>Actinomycetota</taxon>
        <taxon>Actinomycetes</taxon>
        <taxon>Pseudonocardiales</taxon>
        <taxon>Pseudonocardiaceae</taxon>
        <taxon>Actinocrispum</taxon>
    </lineage>
</organism>
<dbReference type="InterPro" id="IPR009057">
    <property type="entry name" value="Homeodomain-like_sf"/>
</dbReference>
<keyword evidence="3" id="KW-0804">Transcription</keyword>
<keyword evidence="2 4" id="KW-0238">DNA-binding</keyword>
<evidence type="ECO:0000256" key="3">
    <source>
        <dbReference type="ARBA" id="ARBA00023163"/>
    </source>
</evidence>
<dbReference type="Proteomes" id="UP000295680">
    <property type="component" value="Unassembled WGS sequence"/>
</dbReference>
<dbReference type="Pfam" id="PF16859">
    <property type="entry name" value="TetR_C_11"/>
    <property type="match status" value="1"/>
</dbReference>
<feature type="DNA-binding region" description="H-T-H motif" evidence="4">
    <location>
        <begin position="41"/>
        <end position="60"/>
    </location>
</feature>
<name>A0A4R2IX35_9PSEU</name>
<dbReference type="InterPro" id="IPR011075">
    <property type="entry name" value="TetR_C"/>
</dbReference>
<dbReference type="SUPFAM" id="SSF48498">
    <property type="entry name" value="Tetracyclin repressor-like, C-terminal domain"/>
    <property type="match status" value="1"/>
</dbReference>
<dbReference type="PRINTS" id="PR00455">
    <property type="entry name" value="HTHTETR"/>
</dbReference>
<dbReference type="EMBL" id="SLWS01000015">
    <property type="protein sequence ID" value="TCO48808.1"/>
    <property type="molecule type" value="Genomic_DNA"/>
</dbReference>
<feature type="domain" description="HTH tetR-type" evidence="5">
    <location>
        <begin position="18"/>
        <end position="78"/>
    </location>
</feature>
<dbReference type="PANTHER" id="PTHR30055:SF148">
    <property type="entry name" value="TETR-FAMILY TRANSCRIPTIONAL REGULATOR"/>
    <property type="match status" value="1"/>
</dbReference>
<dbReference type="PANTHER" id="PTHR30055">
    <property type="entry name" value="HTH-TYPE TRANSCRIPTIONAL REGULATOR RUTR"/>
    <property type="match status" value="1"/>
</dbReference>
<comment type="caution">
    <text evidence="6">The sequence shown here is derived from an EMBL/GenBank/DDBJ whole genome shotgun (WGS) entry which is preliminary data.</text>
</comment>
<dbReference type="GO" id="GO:0000976">
    <property type="term" value="F:transcription cis-regulatory region binding"/>
    <property type="evidence" value="ECO:0007669"/>
    <property type="project" value="TreeGrafter"/>
</dbReference>
<dbReference type="SUPFAM" id="SSF46689">
    <property type="entry name" value="Homeodomain-like"/>
    <property type="match status" value="1"/>
</dbReference>
<evidence type="ECO:0000256" key="2">
    <source>
        <dbReference type="ARBA" id="ARBA00023125"/>
    </source>
</evidence>
<dbReference type="PROSITE" id="PS50977">
    <property type="entry name" value="HTH_TETR_2"/>
    <property type="match status" value="1"/>
</dbReference>
<dbReference type="Pfam" id="PF00440">
    <property type="entry name" value="TetR_N"/>
    <property type="match status" value="1"/>
</dbReference>
<evidence type="ECO:0000313" key="7">
    <source>
        <dbReference type="Proteomes" id="UP000295680"/>
    </source>
</evidence>
<accession>A0A4R2IX35</accession>
<dbReference type="Gene3D" id="1.10.357.10">
    <property type="entry name" value="Tetracycline Repressor, domain 2"/>
    <property type="match status" value="1"/>
</dbReference>
<keyword evidence="7" id="KW-1185">Reference proteome</keyword>
<sequence>MSCKVPGMVGTRGRPRSEEARIAILKTALRLCERDGYQQVTIKAIADEAGVGRQTVYRWWPDKTEVVLDALLDLTERELPQMFHETGDTLRDVEAILRLTFDYSQRITGRALVGVMADAQSDPELSKRLQGMVIGPRRAALRDILRRGVEAGTLAESVPLSLVVDFAWGTMWYRLLSRHAPINAALAKEITDAVALMLSPGTLDH</sequence>
<dbReference type="Gene3D" id="1.10.10.60">
    <property type="entry name" value="Homeodomain-like"/>
    <property type="match status" value="1"/>
</dbReference>
<protein>
    <submittedName>
        <fullName evidence="6">TetR family transcriptional regulator</fullName>
    </submittedName>
</protein>
<dbReference type="InterPro" id="IPR001647">
    <property type="entry name" value="HTH_TetR"/>
</dbReference>
<dbReference type="AlphaFoldDB" id="A0A4R2IX35"/>
<evidence type="ECO:0000259" key="5">
    <source>
        <dbReference type="PROSITE" id="PS50977"/>
    </source>
</evidence>
<keyword evidence="1" id="KW-0805">Transcription regulation</keyword>
<evidence type="ECO:0000313" key="6">
    <source>
        <dbReference type="EMBL" id="TCO48808.1"/>
    </source>
</evidence>